<evidence type="ECO:0000313" key="3">
    <source>
        <dbReference type="Proteomes" id="UP000230108"/>
    </source>
</evidence>
<name>A0A2M7QBT7_9BACT</name>
<dbReference type="EMBL" id="PFLF01000098">
    <property type="protein sequence ID" value="PIY68689.1"/>
    <property type="molecule type" value="Genomic_DNA"/>
</dbReference>
<dbReference type="Pfam" id="PF07659">
    <property type="entry name" value="DUF1599"/>
    <property type="match status" value="1"/>
</dbReference>
<dbReference type="InterPro" id="IPR011630">
    <property type="entry name" value="DUF1599"/>
</dbReference>
<feature type="domain" description="Nucleotide modification associated" evidence="1">
    <location>
        <begin position="47"/>
        <end position="84"/>
    </location>
</feature>
<gene>
    <name evidence="2" type="ORF">COY90_04600</name>
</gene>
<evidence type="ECO:0000259" key="1">
    <source>
        <dbReference type="Pfam" id="PF07659"/>
    </source>
</evidence>
<organism evidence="2 3">
    <name type="scientific">Candidatus Roizmanbacteria bacterium CG_4_10_14_0_8_um_filter_39_9</name>
    <dbReference type="NCBI Taxonomy" id="1974829"/>
    <lineage>
        <taxon>Bacteria</taxon>
        <taxon>Candidatus Roizmaniibacteriota</taxon>
    </lineage>
</organism>
<accession>A0A2M7QBT7</accession>
<protein>
    <recommendedName>
        <fullName evidence="1">Nucleotide modification associated domain-containing protein</fullName>
    </recommendedName>
</protein>
<dbReference type="Proteomes" id="UP000230108">
    <property type="component" value="Unassembled WGS sequence"/>
</dbReference>
<dbReference type="AlphaFoldDB" id="A0A2M7QBT7"/>
<evidence type="ECO:0000313" key="2">
    <source>
        <dbReference type="EMBL" id="PIY68689.1"/>
    </source>
</evidence>
<sequence>MKNPENLEEAFSIIAKEMEAIFVQKHKDYGKGNILDTGELGIAFRQSDKLNRLKNILQSTSNPANESVDDSWMDMGVYAVIAIMFRRGWFQKLKLKK</sequence>
<proteinExistence type="predicted"/>
<comment type="caution">
    <text evidence="2">The sequence shown here is derived from an EMBL/GenBank/DDBJ whole genome shotgun (WGS) entry which is preliminary data.</text>
</comment>
<reference evidence="3" key="1">
    <citation type="submission" date="2017-09" db="EMBL/GenBank/DDBJ databases">
        <title>Depth-based differentiation of microbial function through sediment-hosted aquifers and enrichment of novel symbionts in the deep terrestrial subsurface.</title>
        <authorList>
            <person name="Probst A.J."/>
            <person name="Ladd B."/>
            <person name="Jarett J.K."/>
            <person name="Geller-Mcgrath D.E."/>
            <person name="Sieber C.M.K."/>
            <person name="Emerson J.B."/>
            <person name="Anantharaman K."/>
            <person name="Thomas B.C."/>
            <person name="Malmstrom R."/>
            <person name="Stieglmeier M."/>
            <person name="Klingl A."/>
            <person name="Woyke T."/>
            <person name="Ryan C.M."/>
            <person name="Banfield J.F."/>
        </authorList>
    </citation>
    <scope>NUCLEOTIDE SEQUENCE [LARGE SCALE GENOMIC DNA]</scope>
</reference>